<proteinExistence type="predicted"/>
<comment type="caution">
    <text evidence="2">The sequence shown here is derived from an EMBL/GenBank/DDBJ whole genome shotgun (WGS) entry which is preliminary data.</text>
</comment>
<feature type="compositionally biased region" description="Basic and acidic residues" evidence="1">
    <location>
        <begin position="20"/>
        <end position="37"/>
    </location>
</feature>
<feature type="compositionally biased region" description="Polar residues" evidence="1">
    <location>
        <begin position="40"/>
        <end position="50"/>
    </location>
</feature>
<evidence type="ECO:0000313" key="3">
    <source>
        <dbReference type="Proteomes" id="UP000675554"/>
    </source>
</evidence>
<evidence type="ECO:0000256" key="1">
    <source>
        <dbReference type="SAM" id="MobiDB-lite"/>
    </source>
</evidence>
<feature type="region of interest" description="Disordered" evidence="1">
    <location>
        <begin position="20"/>
        <end position="50"/>
    </location>
</feature>
<dbReference type="Proteomes" id="UP000675554">
    <property type="component" value="Unassembled WGS sequence"/>
</dbReference>
<gene>
    <name evidence="2" type="ORF">KDA82_03170</name>
</gene>
<dbReference type="AlphaFoldDB" id="A0A8T4IRS0"/>
<protein>
    <submittedName>
        <fullName evidence="2">Uncharacterized protein</fullName>
    </submittedName>
</protein>
<evidence type="ECO:0000313" key="2">
    <source>
        <dbReference type="EMBL" id="MBR7672054.1"/>
    </source>
</evidence>
<dbReference type="EMBL" id="JAGSMN010000064">
    <property type="protein sequence ID" value="MBR7672054.1"/>
    <property type="molecule type" value="Genomic_DNA"/>
</dbReference>
<sequence length="50" mass="5375">MADDDCAACDGIGLTDHIEHTVETDPDGKQAPRERRWTGPCNTCRGSGKS</sequence>
<keyword evidence="3" id="KW-1185">Reference proteome</keyword>
<reference evidence="2" key="1">
    <citation type="submission" date="2021-04" db="EMBL/GenBank/DDBJ databases">
        <title>Sequencing of actinobacteria type strains.</title>
        <authorList>
            <person name="Nguyen G.-S."/>
            <person name="Wentzel A."/>
        </authorList>
    </citation>
    <scope>NUCLEOTIDE SEQUENCE</scope>
    <source>
        <strain evidence="2">DSM 42095</strain>
    </source>
</reference>
<organism evidence="2 3">
    <name type="scientific">Streptomyces daliensis</name>
    <dbReference type="NCBI Taxonomy" id="299421"/>
    <lineage>
        <taxon>Bacteria</taxon>
        <taxon>Bacillati</taxon>
        <taxon>Actinomycetota</taxon>
        <taxon>Actinomycetes</taxon>
        <taxon>Kitasatosporales</taxon>
        <taxon>Streptomycetaceae</taxon>
        <taxon>Streptomyces</taxon>
    </lineage>
</organism>
<name>A0A8T4IRS0_9ACTN</name>
<accession>A0A8T4IRS0</accession>